<gene>
    <name evidence="5" type="ORF">HII30_08935</name>
</gene>
<dbReference type="Pfam" id="PF02012">
    <property type="entry name" value="BNR"/>
    <property type="match status" value="1"/>
</dbReference>
<dbReference type="InterPro" id="IPR015943">
    <property type="entry name" value="WD40/YVTN_repeat-like_dom_sf"/>
</dbReference>
<accession>A0A848M732</accession>
<dbReference type="InterPro" id="IPR028203">
    <property type="entry name" value="PSII_CF48-like_dom"/>
</dbReference>
<dbReference type="Proteomes" id="UP000565468">
    <property type="component" value="Unassembled WGS sequence"/>
</dbReference>
<keyword evidence="6" id="KW-1185">Reference proteome</keyword>
<name>A0A848M732_PAELE</name>
<evidence type="ECO:0000256" key="2">
    <source>
        <dbReference type="ARBA" id="ARBA00023276"/>
    </source>
</evidence>
<dbReference type="InterPro" id="IPR002860">
    <property type="entry name" value="BNR_rpt"/>
</dbReference>
<protein>
    <recommendedName>
        <fullName evidence="4">Photosynthesis system II assembly factor Ycf48/Hcf136-like domain-containing protein</fullName>
    </recommendedName>
</protein>
<dbReference type="Gene3D" id="2.130.10.10">
    <property type="entry name" value="YVTN repeat-like/Quinoprotein amine dehydrogenase"/>
    <property type="match status" value="2"/>
</dbReference>
<keyword evidence="2" id="KW-0604">Photosystem II</keyword>
<dbReference type="AlphaFoldDB" id="A0A848M732"/>
<dbReference type="CDD" id="cd15482">
    <property type="entry name" value="Sialidase_non-viral"/>
    <property type="match status" value="1"/>
</dbReference>
<evidence type="ECO:0000313" key="5">
    <source>
        <dbReference type="EMBL" id="NMO95892.1"/>
    </source>
</evidence>
<reference evidence="5 6" key="1">
    <citation type="submission" date="2020-04" db="EMBL/GenBank/DDBJ databases">
        <title>Paenibacillus algicola sp. nov., a novel marine bacterium producing alginate lyase.</title>
        <authorList>
            <person name="Huang H."/>
        </authorList>
    </citation>
    <scope>NUCLEOTIDE SEQUENCE [LARGE SCALE GENOMIC DNA]</scope>
    <source>
        <strain evidence="5 6">L7-75</strain>
    </source>
</reference>
<sequence>MILMLSACTSDSGAEVEPVTPPPSAEDHQPVEDGQMITVVTPETAKNSPEEKSKYQIQTRLTDFHMLSETSGAAWGLTGSSLRLYLTEDYGETWVDISPSSRIHFMDKLVYGRDLFFTDQDHGWIVRSGKNQTDTILLNTTNGGREWKLSALPNMGEVTAIDFSSERGWIMTAGKSFSGIQEKVLHRTDNQGSTWNQVMQNVSYPASRVPDTVIPRAGAVTGMSFMNTATGFAAVRENQGTVLYVTRDGGKTWSPSKRVFDHAESTSCRIGSDSSPVFLGSTQKLWVPVQCGDDSKSRYMGFFSLDSGKTWEKIPFELYPKTGTGNIKPFFYRMDQGWSIIDGIVYKSNDMGKTWTAFEKDEGLSKNLERYPIISKIQFASPEVGWMLVETQDGSRSRLLLSSDGGESWKVR</sequence>
<comment type="caution">
    <text evidence="5">The sequence shown here is derived from an EMBL/GenBank/DDBJ whole genome shotgun (WGS) entry which is preliminary data.</text>
</comment>
<keyword evidence="1" id="KW-0602">Photosynthesis</keyword>
<dbReference type="PANTHER" id="PTHR47199">
    <property type="entry name" value="PHOTOSYSTEM II STABILITY/ASSEMBLY FACTOR HCF136, CHLOROPLASTIC"/>
    <property type="match status" value="1"/>
</dbReference>
<evidence type="ECO:0000256" key="1">
    <source>
        <dbReference type="ARBA" id="ARBA00022531"/>
    </source>
</evidence>
<evidence type="ECO:0000313" key="6">
    <source>
        <dbReference type="Proteomes" id="UP000565468"/>
    </source>
</evidence>
<dbReference type="SUPFAM" id="SSF110296">
    <property type="entry name" value="Oligoxyloglucan reducing end-specific cellobiohydrolase"/>
    <property type="match status" value="1"/>
</dbReference>
<evidence type="ECO:0000259" key="4">
    <source>
        <dbReference type="Pfam" id="PF14870"/>
    </source>
</evidence>
<organism evidence="5 6">
    <name type="scientific">Paenibacillus lemnae</name>
    <dbReference type="NCBI Taxonomy" id="1330551"/>
    <lineage>
        <taxon>Bacteria</taxon>
        <taxon>Bacillati</taxon>
        <taxon>Bacillota</taxon>
        <taxon>Bacilli</taxon>
        <taxon>Bacillales</taxon>
        <taxon>Paenibacillaceae</taxon>
        <taxon>Paenibacillus</taxon>
    </lineage>
</organism>
<dbReference type="GO" id="GO:0009523">
    <property type="term" value="C:photosystem II"/>
    <property type="evidence" value="ECO:0007669"/>
    <property type="project" value="UniProtKB-KW"/>
</dbReference>
<dbReference type="Pfam" id="PF14870">
    <property type="entry name" value="PSII_BNR"/>
    <property type="match status" value="1"/>
</dbReference>
<feature type="domain" description="Photosynthesis system II assembly factor Ycf48/Hcf136-like" evidence="4">
    <location>
        <begin position="114"/>
        <end position="205"/>
    </location>
</feature>
<dbReference type="EMBL" id="JABBPN010000006">
    <property type="protein sequence ID" value="NMO95892.1"/>
    <property type="molecule type" value="Genomic_DNA"/>
</dbReference>
<dbReference type="GO" id="GO:0015979">
    <property type="term" value="P:photosynthesis"/>
    <property type="evidence" value="ECO:0007669"/>
    <property type="project" value="UniProtKB-KW"/>
</dbReference>
<feature type="region of interest" description="Disordered" evidence="3">
    <location>
        <begin position="7"/>
        <end position="32"/>
    </location>
</feature>
<dbReference type="PANTHER" id="PTHR47199:SF2">
    <property type="entry name" value="PHOTOSYSTEM II STABILITY_ASSEMBLY FACTOR HCF136, CHLOROPLASTIC"/>
    <property type="match status" value="1"/>
</dbReference>
<evidence type="ECO:0000256" key="3">
    <source>
        <dbReference type="SAM" id="MobiDB-lite"/>
    </source>
</evidence>
<proteinExistence type="predicted"/>